<comment type="caution">
    <text evidence="2">The sequence shown here is derived from an EMBL/GenBank/DDBJ whole genome shotgun (WGS) entry which is preliminary data.</text>
</comment>
<name>A0A0R3MT69_9BRAD</name>
<reference evidence="2 3" key="1">
    <citation type="submission" date="2014-03" db="EMBL/GenBank/DDBJ databases">
        <title>Bradyrhizobium valentinum sp. nov., isolated from effective nodules of Lupinus mariae-josephae, a lupine endemic of basic-lime soils in Eastern Spain.</title>
        <authorList>
            <person name="Duran D."/>
            <person name="Rey L."/>
            <person name="Navarro A."/>
            <person name="Busquets A."/>
            <person name="Imperial J."/>
            <person name="Ruiz-Argueso T."/>
        </authorList>
    </citation>
    <scope>NUCLEOTIDE SEQUENCE [LARGE SCALE GENOMIC DNA]</scope>
    <source>
        <strain evidence="2 3">Ro19</strain>
    </source>
</reference>
<evidence type="ECO:0000313" key="3">
    <source>
        <dbReference type="Proteomes" id="UP000052023"/>
    </source>
</evidence>
<sequence length="73" mass="8171">MPIQIVMDRSGDRRHPFSSDDAQELEKAEQRFYELTNAGFTAAVRTGPGQTSHLRSFDPTAEETVFFPRLVGG</sequence>
<gene>
    <name evidence="2" type="ORF">CQ13_27700</name>
</gene>
<evidence type="ECO:0000256" key="1">
    <source>
        <dbReference type="SAM" id="MobiDB-lite"/>
    </source>
</evidence>
<dbReference type="Proteomes" id="UP000052023">
    <property type="component" value="Unassembled WGS sequence"/>
</dbReference>
<evidence type="ECO:0000313" key="2">
    <source>
        <dbReference type="EMBL" id="KRR23284.1"/>
    </source>
</evidence>
<dbReference type="EMBL" id="LLYA01000160">
    <property type="protein sequence ID" value="KRR23284.1"/>
    <property type="molecule type" value="Genomic_DNA"/>
</dbReference>
<dbReference type="RefSeq" id="WP_057844967.1">
    <property type="nucleotide sequence ID" value="NZ_LLYA01000160.1"/>
</dbReference>
<accession>A0A0R3MT69</accession>
<proteinExistence type="predicted"/>
<dbReference type="OrthoDB" id="8779602at2"/>
<protein>
    <submittedName>
        <fullName evidence="2">Uncharacterized protein</fullName>
    </submittedName>
</protein>
<organism evidence="2 3">
    <name type="scientific">Bradyrhizobium retamae</name>
    <dbReference type="NCBI Taxonomy" id="1300035"/>
    <lineage>
        <taxon>Bacteria</taxon>
        <taxon>Pseudomonadati</taxon>
        <taxon>Pseudomonadota</taxon>
        <taxon>Alphaproteobacteria</taxon>
        <taxon>Hyphomicrobiales</taxon>
        <taxon>Nitrobacteraceae</taxon>
        <taxon>Bradyrhizobium</taxon>
    </lineage>
</organism>
<feature type="compositionally biased region" description="Basic and acidic residues" evidence="1">
    <location>
        <begin position="9"/>
        <end position="21"/>
    </location>
</feature>
<dbReference type="AlphaFoldDB" id="A0A0R3MT69"/>
<feature type="region of interest" description="Disordered" evidence="1">
    <location>
        <begin position="1"/>
        <end position="21"/>
    </location>
</feature>
<keyword evidence="3" id="KW-1185">Reference proteome</keyword>